<dbReference type="EMBL" id="WIXE01020931">
    <property type="protein sequence ID" value="KAK5968837.1"/>
    <property type="molecule type" value="Genomic_DNA"/>
</dbReference>
<proteinExistence type="predicted"/>
<evidence type="ECO:0000256" key="1">
    <source>
        <dbReference type="SAM" id="Coils"/>
    </source>
</evidence>
<evidence type="ECO:0000313" key="3">
    <source>
        <dbReference type="EMBL" id="KAK5968837.1"/>
    </source>
</evidence>
<dbReference type="Proteomes" id="UP001331761">
    <property type="component" value="Unassembled WGS sequence"/>
</dbReference>
<gene>
    <name evidence="3" type="ORF">GCK32_017237</name>
</gene>
<reference evidence="3 4" key="1">
    <citation type="submission" date="2019-10" db="EMBL/GenBank/DDBJ databases">
        <title>Assembly and Annotation for the nematode Trichostrongylus colubriformis.</title>
        <authorList>
            <person name="Martin J."/>
        </authorList>
    </citation>
    <scope>NUCLEOTIDE SEQUENCE [LARGE SCALE GENOMIC DNA]</scope>
    <source>
        <strain evidence="3">G859</strain>
        <tissue evidence="3">Whole worm</tissue>
    </source>
</reference>
<accession>A0AAN8IGU5</accession>
<comment type="caution">
    <text evidence="3">The sequence shown here is derived from an EMBL/GenBank/DDBJ whole genome shotgun (WGS) entry which is preliminary data.</text>
</comment>
<name>A0AAN8IGU5_TRICO</name>
<keyword evidence="4" id="KW-1185">Reference proteome</keyword>
<feature type="coiled-coil region" evidence="1">
    <location>
        <begin position="46"/>
        <end position="73"/>
    </location>
</feature>
<dbReference type="AlphaFoldDB" id="A0AAN8IGU5"/>
<evidence type="ECO:0000313" key="4">
    <source>
        <dbReference type="Proteomes" id="UP001331761"/>
    </source>
</evidence>
<protein>
    <submittedName>
        <fullName evidence="3">Uncharacterized protein</fullName>
    </submittedName>
</protein>
<organism evidence="3 4">
    <name type="scientific">Trichostrongylus colubriformis</name>
    <name type="common">Black scour worm</name>
    <dbReference type="NCBI Taxonomy" id="6319"/>
    <lineage>
        <taxon>Eukaryota</taxon>
        <taxon>Metazoa</taxon>
        <taxon>Ecdysozoa</taxon>
        <taxon>Nematoda</taxon>
        <taxon>Chromadorea</taxon>
        <taxon>Rhabditida</taxon>
        <taxon>Rhabditina</taxon>
        <taxon>Rhabditomorpha</taxon>
        <taxon>Strongyloidea</taxon>
        <taxon>Trichostrongylidae</taxon>
        <taxon>Trichostrongylus</taxon>
    </lineage>
</organism>
<evidence type="ECO:0000256" key="2">
    <source>
        <dbReference type="SAM" id="MobiDB-lite"/>
    </source>
</evidence>
<sequence length="142" mass="15682">MLSTRFERQSAMAGGSPRPDSGHWSAGHSDDGSSDLDEDLCKERQCRQLKALAENLNRALVDRNREIEKLEKRLLETTPTFVSPSSCSMLTAERSWWSPPDSPASSICGSRSVTDRVGDICEAVLYAAPSLIAMWFAYKKGV</sequence>
<feature type="region of interest" description="Disordered" evidence="2">
    <location>
        <begin position="1"/>
        <end position="37"/>
    </location>
</feature>
<keyword evidence="1" id="KW-0175">Coiled coil</keyword>